<dbReference type="Proteomes" id="UP001179181">
    <property type="component" value="Unassembled WGS sequence"/>
</dbReference>
<protein>
    <submittedName>
        <fullName evidence="1">Uncharacterized protein</fullName>
    </submittedName>
</protein>
<accession>A0ABX0UN15</accession>
<dbReference type="EMBL" id="JAASQJ010000003">
    <property type="protein sequence ID" value="NIJ54383.1"/>
    <property type="molecule type" value="Genomic_DNA"/>
</dbReference>
<gene>
    <name evidence="1" type="ORF">FHS68_003565</name>
</gene>
<comment type="caution">
    <text evidence="1">The sequence shown here is derived from an EMBL/GenBank/DDBJ whole genome shotgun (WGS) entry which is preliminary data.</text>
</comment>
<proteinExistence type="predicted"/>
<keyword evidence="2" id="KW-1185">Reference proteome</keyword>
<sequence length="52" mass="6347">MDWMFIIIWTDYKLILKKKRLNGFMETSDRMGLLELKTLFSRNSYQRFPAAK</sequence>
<evidence type="ECO:0000313" key="1">
    <source>
        <dbReference type="EMBL" id="NIJ54383.1"/>
    </source>
</evidence>
<reference evidence="1 2" key="1">
    <citation type="submission" date="2020-03" db="EMBL/GenBank/DDBJ databases">
        <title>Genomic Encyclopedia of Type Strains, Phase IV (KMG-IV): sequencing the most valuable type-strain genomes for metagenomic binning, comparative biology and taxonomic classification.</title>
        <authorList>
            <person name="Goeker M."/>
        </authorList>
    </citation>
    <scope>NUCLEOTIDE SEQUENCE [LARGE SCALE GENOMIC DNA]</scope>
    <source>
        <strain evidence="1 2">DSM 102865</strain>
    </source>
</reference>
<organism evidence="1 2">
    <name type="scientific">Dyadobacter arcticus</name>
    <dbReference type="NCBI Taxonomy" id="1078754"/>
    <lineage>
        <taxon>Bacteria</taxon>
        <taxon>Pseudomonadati</taxon>
        <taxon>Bacteroidota</taxon>
        <taxon>Cytophagia</taxon>
        <taxon>Cytophagales</taxon>
        <taxon>Spirosomataceae</taxon>
        <taxon>Dyadobacter</taxon>
    </lineage>
</organism>
<name>A0ABX0UN15_9BACT</name>
<evidence type="ECO:0000313" key="2">
    <source>
        <dbReference type="Proteomes" id="UP001179181"/>
    </source>
</evidence>